<protein>
    <recommendedName>
        <fullName evidence="3">tRNA threonylcarbamoyladenosine biosynthesis protein TsaE</fullName>
    </recommendedName>
    <alternativeName>
        <fullName evidence="10">t(6)A37 threonylcarbamoyladenosine biosynthesis protein TsaE</fullName>
    </alternativeName>
</protein>
<proteinExistence type="inferred from homology"/>
<keyword evidence="8" id="KW-0067">ATP-binding</keyword>
<keyword evidence="9" id="KW-0460">Magnesium</keyword>
<dbReference type="PANTHER" id="PTHR33540:SF2">
    <property type="entry name" value="TRNA THREONYLCARBAMOYLADENOSINE BIOSYNTHESIS PROTEIN TSAE"/>
    <property type="match status" value="1"/>
</dbReference>
<evidence type="ECO:0000256" key="3">
    <source>
        <dbReference type="ARBA" id="ARBA00019010"/>
    </source>
</evidence>
<dbReference type="Gene3D" id="3.40.50.300">
    <property type="entry name" value="P-loop containing nucleotide triphosphate hydrolases"/>
    <property type="match status" value="1"/>
</dbReference>
<keyword evidence="6" id="KW-0479">Metal-binding</keyword>
<sequence length="130" mass="15479">MHKFTLKLPLNENQKFVDFLQKSIKNVDYLFLIGELGTGKTTLVKLIGKLLGETKTVNSPSFNYIKIYDKFVHIDAYNLKNGIDDFEDFFDDKLIIVEWANLIDYKKYNKQLTIEIKYTKNEDEREYLFY</sequence>
<keyword evidence="5" id="KW-0819">tRNA processing</keyword>
<keyword evidence="12" id="KW-1185">Reference proteome</keyword>
<evidence type="ECO:0000256" key="7">
    <source>
        <dbReference type="ARBA" id="ARBA00022741"/>
    </source>
</evidence>
<evidence type="ECO:0000256" key="10">
    <source>
        <dbReference type="ARBA" id="ARBA00032441"/>
    </source>
</evidence>
<evidence type="ECO:0000256" key="4">
    <source>
        <dbReference type="ARBA" id="ARBA00022490"/>
    </source>
</evidence>
<accession>A0ABY5J457</accession>
<evidence type="ECO:0000256" key="5">
    <source>
        <dbReference type="ARBA" id="ARBA00022694"/>
    </source>
</evidence>
<dbReference type="InterPro" id="IPR003442">
    <property type="entry name" value="T6A_TsaE"/>
</dbReference>
<organism evidence="11 12">
    <name type="scientific">Mycoplasmopsis equigenitalium</name>
    <dbReference type="NCBI Taxonomy" id="114883"/>
    <lineage>
        <taxon>Bacteria</taxon>
        <taxon>Bacillati</taxon>
        <taxon>Mycoplasmatota</taxon>
        <taxon>Mycoplasmoidales</taxon>
        <taxon>Metamycoplasmataceae</taxon>
        <taxon>Mycoplasmopsis</taxon>
    </lineage>
</organism>
<dbReference type="EMBL" id="CP101808">
    <property type="protein sequence ID" value="UUD36922.1"/>
    <property type="molecule type" value="Genomic_DNA"/>
</dbReference>
<evidence type="ECO:0000313" key="11">
    <source>
        <dbReference type="EMBL" id="UUD36922.1"/>
    </source>
</evidence>
<evidence type="ECO:0000256" key="2">
    <source>
        <dbReference type="ARBA" id="ARBA00007599"/>
    </source>
</evidence>
<evidence type="ECO:0000256" key="9">
    <source>
        <dbReference type="ARBA" id="ARBA00022842"/>
    </source>
</evidence>
<evidence type="ECO:0000313" key="12">
    <source>
        <dbReference type="Proteomes" id="UP001059576"/>
    </source>
</evidence>
<evidence type="ECO:0000256" key="8">
    <source>
        <dbReference type="ARBA" id="ARBA00022840"/>
    </source>
</evidence>
<dbReference type="PANTHER" id="PTHR33540">
    <property type="entry name" value="TRNA THREONYLCARBAMOYLADENOSINE BIOSYNTHESIS PROTEIN TSAE"/>
    <property type="match status" value="1"/>
</dbReference>
<keyword evidence="4" id="KW-0963">Cytoplasm</keyword>
<reference evidence="11" key="1">
    <citation type="submission" date="2022-07" db="EMBL/GenBank/DDBJ databases">
        <title>Complete genome of Mycoplasma equigenitalium type strain T37.</title>
        <authorList>
            <person name="Spergser J."/>
        </authorList>
    </citation>
    <scope>NUCLEOTIDE SEQUENCE</scope>
    <source>
        <strain evidence="11">T37</strain>
    </source>
</reference>
<dbReference type="Pfam" id="PF02367">
    <property type="entry name" value="TsaE"/>
    <property type="match status" value="1"/>
</dbReference>
<dbReference type="Proteomes" id="UP001059576">
    <property type="component" value="Chromosome"/>
</dbReference>
<gene>
    <name evidence="11" type="primary">tsaE</name>
    <name evidence="11" type="ORF">NPA09_03420</name>
</gene>
<evidence type="ECO:0000256" key="6">
    <source>
        <dbReference type="ARBA" id="ARBA00022723"/>
    </source>
</evidence>
<dbReference type="RefSeq" id="WP_165036268.1">
    <property type="nucleotide sequence ID" value="NZ_CP101808.1"/>
</dbReference>
<dbReference type="InterPro" id="IPR027417">
    <property type="entry name" value="P-loop_NTPase"/>
</dbReference>
<evidence type="ECO:0000256" key="1">
    <source>
        <dbReference type="ARBA" id="ARBA00004496"/>
    </source>
</evidence>
<dbReference type="NCBIfam" id="TIGR00150">
    <property type="entry name" value="T6A_YjeE"/>
    <property type="match status" value="1"/>
</dbReference>
<keyword evidence="7" id="KW-0547">Nucleotide-binding</keyword>
<comment type="subcellular location">
    <subcellularLocation>
        <location evidence="1">Cytoplasm</location>
    </subcellularLocation>
</comment>
<dbReference type="SUPFAM" id="SSF52540">
    <property type="entry name" value="P-loop containing nucleoside triphosphate hydrolases"/>
    <property type="match status" value="1"/>
</dbReference>
<name>A0ABY5J457_9BACT</name>
<comment type="similarity">
    <text evidence="2">Belongs to the TsaE family.</text>
</comment>